<sequence>MKNEQAAVILQDIFQQAVDSARAGPVIPPNLPEKPRGRCVVIGAGKASAAMAAAVDAAWPDVDVSGVVVTRYGHAVPAGRIRIIEAAHPVSDAMSETAAMQIVETLRGLTPDDLVLALISGGGSALMALPAPGLTLPDKQKITRSLLHSGANIKEMNLVRRHLSAVKGGKLAVLAQPARIVSLIISDVPGDNPADVASGPTVADHSMPHDALRVLQRYDIAIPEAVRDLLNQPASLVKNVANSEVRLIATPVLALQQAAVAARNHGLTPLILGDAIEGESREVAVVMAGIARSVKQYGHPVSGPAVLLSGGETTVTVNNGQPGKGGRNTEFLLSLACALQGENGIWAVAGDSDGIDGTEDVAGAMVFPDTLARGKMSGLNAVNYLDGHDSYSYFHALDDLLITGPTLTNVNDIRAILIA</sequence>
<comment type="caution">
    <text evidence="1">The sequence shown here is derived from an EMBL/GenBank/DDBJ whole genome shotgun (WGS) entry which is preliminary data.</text>
</comment>
<reference evidence="1" key="1">
    <citation type="submission" date="2021-01" db="EMBL/GenBank/DDBJ databases">
        <title>Draft genome of Pantoea agglomerans Eh 335.</title>
        <authorList>
            <person name="Emsley S.A."/>
            <person name="Oline D.K."/>
            <person name="Saw J.H."/>
            <person name="Ushijima B."/>
            <person name="Videau P."/>
            <person name="Koyack M.J."/>
        </authorList>
    </citation>
    <scope>NUCLEOTIDE SEQUENCE</scope>
    <source>
        <strain evidence="1">Eh 335</strain>
    </source>
</reference>
<accession>A0ACC5RIF5</accession>
<proteinExistence type="predicted"/>
<evidence type="ECO:0000313" key="1">
    <source>
        <dbReference type="EMBL" id="MBK4724486.1"/>
    </source>
</evidence>
<dbReference type="EMBL" id="JAEOXF010000002">
    <property type="protein sequence ID" value="MBK4724486.1"/>
    <property type="molecule type" value="Genomic_DNA"/>
</dbReference>
<keyword evidence="1" id="KW-0808">Transferase</keyword>
<keyword evidence="2" id="KW-1185">Reference proteome</keyword>
<protein>
    <submittedName>
        <fullName evidence="1">Glycerate kinase</fullName>
    </submittedName>
</protein>
<gene>
    <name evidence="1" type="ORF">JJL49_04480</name>
</gene>
<keyword evidence="1" id="KW-0418">Kinase</keyword>
<name>A0ACC5RIF5_ENTAG</name>
<evidence type="ECO:0000313" key="2">
    <source>
        <dbReference type="Proteomes" id="UP000633731"/>
    </source>
</evidence>
<dbReference type="Proteomes" id="UP000633731">
    <property type="component" value="Unassembled WGS sequence"/>
</dbReference>
<organism evidence="1 2">
    <name type="scientific">Enterobacter agglomerans</name>
    <name type="common">Erwinia herbicola</name>
    <name type="synonym">Pantoea agglomerans</name>
    <dbReference type="NCBI Taxonomy" id="549"/>
    <lineage>
        <taxon>Bacteria</taxon>
        <taxon>Pseudomonadati</taxon>
        <taxon>Pseudomonadota</taxon>
        <taxon>Gammaproteobacteria</taxon>
        <taxon>Enterobacterales</taxon>
        <taxon>Erwiniaceae</taxon>
        <taxon>Pantoea</taxon>
        <taxon>Pantoea agglomerans group</taxon>
    </lineage>
</organism>